<dbReference type="AlphaFoldDB" id="J9GR87"/>
<evidence type="ECO:0000313" key="1">
    <source>
        <dbReference type="EMBL" id="EJX10932.1"/>
    </source>
</evidence>
<dbReference type="Gene3D" id="2.40.128.270">
    <property type="match status" value="1"/>
</dbReference>
<gene>
    <name evidence="1" type="ORF">EVA_00360</name>
</gene>
<dbReference type="Pfam" id="PF16139">
    <property type="entry name" value="DUF4847"/>
    <property type="match status" value="1"/>
</dbReference>
<sequence>MKEIFDSGTWYVLDYFGQANFDKAKGRPKYTDMAHNDDPQVAAVGRKNLAIIHQFSITFKEDGTFTGELQNGAIEGLWEADGDNHTFRIAFQRTPASTTLNEEFLEAMQEAVWYRGDSQGFLLLAPQDKKSFLQLTHHPEN</sequence>
<dbReference type="InterPro" id="IPR038670">
    <property type="entry name" value="HslJ-like_sf"/>
</dbReference>
<organism evidence="1">
    <name type="scientific">gut metagenome</name>
    <dbReference type="NCBI Taxonomy" id="749906"/>
    <lineage>
        <taxon>unclassified sequences</taxon>
        <taxon>metagenomes</taxon>
        <taxon>organismal metagenomes</taxon>
    </lineage>
</organism>
<protein>
    <recommendedName>
        <fullName evidence="2">DUF306 domain-containing protein</fullName>
    </recommendedName>
</protein>
<proteinExistence type="predicted"/>
<reference evidence="1" key="1">
    <citation type="journal article" date="2012" name="PLoS ONE">
        <title>Gene sets for utilization of primary and secondary nutrition supplies in the distal gut of endangered iberian lynx.</title>
        <authorList>
            <person name="Alcaide M."/>
            <person name="Messina E."/>
            <person name="Richter M."/>
            <person name="Bargiela R."/>
            <person name="Peplies J."/>
            <person name="Huws S.A."/>
            <person name="Newbold C.J."/>
            <person name="Golyshin P.N."/>
            <person name="Simon M.A."/>
            <person name="Lopez G."/>
            <person name="Yakimov M.M."/>
            <person name="Ferrer M."/>
        </authorList>
    </citation>
    <scope>NUCLEOTIDE SEQUENCE</scope>
</reference>
<dbReference type="InterPro" id="IPR032316">
    <property type="entry name" value="DUF4847"/>
</dbReference>
<dbReference type="EMBL" id="AMCI01000009">
    <property type="protein sequence ID" value="EJX10932.1"/>
    <property type="molecule type" value="Genomic_DNA"/>
</dbReference>
<name>J9GR87_9ZZZZ</name>
<evidence type="ECO:0008006" key="2">
    <source>
        <dbReference type="Google" id="ProtNLM"/>
    </source>
</evidence>
<comment type="caution">
    <text evidence="1">The sequence shown here is derived from an EMBL/GenBank/DDBJ whole genome shotgun (WGS) entry which is preliminary data.</text>
</comment>
<accession>J9GR87</accession>